<dbReference type="GO" id="GO:0008236">
    <property type="term" value="F:serine-type peptidase activity"/>
    <property type="evidence" value="ECO:0007669"/>
    <property type="project" value="UniProtKB-KW"/>
</dbReference>
<accession>A0A1M7HSU1</accession>
<feature type="domain" description="LD-carboxypeptidase C-terminal" evidence="8">
    <location>
        <begin position="237"/>
        <end position="353"/>
    </location>
</feature>
<dbReference type="InterPro" id="IPR040449">
    <property type="entry name" value="Peptidase_S66_N"/>
</dbReference>
<dbReference type="InterPro" id="IPR027478">
    <property type="entry name" value="LdcA_N"/>
</dbReference>
<dbReference type="PANTHER" id="PTHR30237:SF2">
    <property type="entry name" value="MUREIN TETRAPEPTIDE CARBOXYPEPTIDASE"/>
    <property type="match status" value="1"/>
</dbReference>
<dbReference type="PIRSF" id="PIRSF028757">
    <property type="entry name" value="LD-carboxypeptidase"/>
    <property type="match status" value="1"/>
</dbReference>
<dbReference type="SUPFAM" id="SSF52317">
    <property type="entry name" value="Class I glutamine amidotransferase-like"/>
    <property type="match status" value="1"/>
</dbReference>
<protein>
    <submittedName>
        <fullName evidence="9">Muramoyltetrapeptide carboxypeptidase</fullName>
    </submittedName>
</protein>
<reference evidence="10" key="1">
    <citation type="submission" date="2016-11" db="EMBL/GenBank/DDBJ databases">
        <authorList>
            <person name="Varghese N."/>
            <person name="Submissions S."/>
        </authorList>
    </citation>
    <scope>NUCLEOTIDE SEQUENCE [LARGE SCALE GENOMIC DNA]</scope>
    <source>
        <strain evidence="10">DSM 3661</strain>
    </source>
</reference>
<evidence type="ECO:0000256" key="3">
    <source>
        <dbReference type="ARBA" id="ARBA00022670"/>
    </source>
</evidence>
<dbReference type="InterPro" id="IPR029062">
    <property type="entry name" value="Class_I_gatase-like"/>
</dbReference>
<evidence type="ECO:0000256" key="2">
    <source>
        <dbReference type="ARBA" id="ARBA00022645"/>
    </source>
</evidence>
<dbReference type="InterPro" id="IPR040921">
    <property type="entry name" value="Peptidase_S66C"/>
</dbReference>
<keyword evidence="5" id="KW-0720">Serine protease</keyword>
<dbReference type="Gene3D" id="3.50.30.60">
    <property type="entry name" value="LD-carboxypeptidase A C-terminal domain-like"/>
    <property type="match status" value="1"/>
</dbReference>
<comment type="similarity">
    <text evidence="1">Belongs to the peptidase S66 family.</text>
</comment>
<sequence length="365" mass="41069">MNLNLELFSNCLSLFLSFKHIPTRIFSEKHSSMIKNRFTFTPRRPILYQFLLLIFVLQSFNSQAQYNMITPPNLQKGDTVAILATARKNTDDNLKPAIALLKSWGLEVVIGSTIGLDNNQLAGTDEQRAADFQQQLDNPNIKAIWCVKGGYGTVRMIDLLDFTAFKKNPKWIVGFSDVTVLHNHLNTMGYKSIHGIMPITAPRATPQAIETLRIALFGEKLSYEIDPFLMNRPGKATGELVGGNLSILYSLFGSPSAIDCSDKILFIEDLDEYLYHIDRMMMNLKRNGCLESIKGIVVGSMTKMKDNDIPWGKNAIEIIEDVTKKYNIPILYNFPAGHIQDNRALILGNNVTINVNEKCSTLVFE</sequence>
<gene>
    <name evidence="9" type="ORF">SAMN05443669_103014</name>
</gene>
<keyword evidence="4" id="KW-0378">Hydrolase</keyword>
<dbReference type="Pfam" id="PF17676">
    <property type="entry name" value="Peptidase_S66C"/>
    <property type="match status" value="1"/>
</dbReference>
<evidence type="ECO:0000256" key="6">
    <source>
        <dbReference type="PIRSR" id="PIRSR028757-1"/>
    </source>
</evidence>
<keyword evidence="3" id="KW-0645">Protease</keyword>
<evidence type="ECO:0000259" key="8">
    <source>
        <dbReference type="Pfam" id="PF17676"/>
    </source>
</evidence>
<dbReference type="InterPro" id="IPR003507">
    <property type="entry name" value="S66_fam"/>
</dbReference>
<dbReference type="Gene3D" id="3.40.50.10740">
    <property type="entry name" value="Class I glutamine amidotransferase-like"/>
    <property type="match status" value="1"/>
</dbReference>
<evidence type="ECO:0000259" key="7">
    <source>
        <dbReference type="Pfam" id="PF02016"/>
    </source>
</evidence>
<dbReference type="InterPro" id="IPR027461">
    <property type="entry name" value="Carboxypeptidase_A_C_sf"/>
</dbReference>
<name>A0A1M7HSU1_9FLAO</name>
<evidence type="ECO:0000256" key="4">
    <source>
        <dbReference type="ARBA" id="ARBA00022801"/>
    </source>
</evidence>
<dbReference type="CDD" id="cd07025">
    <property type="entry name" value="Peptidase_S66"/>
    <property type="match status" value="1"/>
</dbReference>
<dbReference type="STRING" id="69322.SAMN05443669_103014"/>
<feature type="active site" description="Nucleophile" evidence="6">
    <location>
        <position position="176"/>
    </location>
</feature>
<evidence type="ECO:0000256" key="5">
    <source>
        <dbReference type="ARBA" id="ARBA00022825"/>
    </source>
</evidence>
<dbReference type="EMBL" id="FRBU01000030">
    <property type="protein sequence ID" value="SHM31520.1"/>
    <property type="molecule type" value="Genomic_DNA"/>
</dbReference>
<proteinExistence type="inferred from homology"/>
<evidence type="ECO:0000313" key="10">
    <source>
        <dbReference type="Proteomes" id="UP000184260"/>
    </source>
</evidence>
<feature type="active site" description="Charge relay system" evidence="6">
    <location>
        <position position="338"/>
    </location>
</feature>
<evidence type="ECO:0000313" key="9">
    <source>
        <dbReference type="EMBL" id="SHM31520.1"/>
    </source>
</evidence>
<dbReference type="SUPFAM" id="SSF141986">
    <property type="entry name" value="LD-carboxypeptidase A C-terminal domain-like"/>
    <property type="match status" value="1"/>
</dbReference>
<feature type="active site" description="Charge relay system" evidence="6">
    <location>
        <position position="268"/>
    </location>
</feature>
<evidence type="ECO:0000256" key="1">
    <source>
        <dbReference type="ARBA" id="ARBA00010233"/>
    </source>
</evidence>
<organism evidence="9 10">
    <name type="scientific">Flavobacterium xanthum</name>
    <dbReference type="NCBI Taxonomy" id="69322"/>
    <lineage>
        <taxon>Bacteria</taxon>
        <taxon>Pseudomonadati</taxon>
        <taxon>Bacteroidota</taxon>
        <taxon>Flavobacteriia</taxon>
        <taxon>Flavobacteriales</taxon>
        <taxon>Flavobacteriaceae</taxon>
        <taxon>Flavobacterium</taxon>
    </lineage>
</organism>
<dbReference type="Proteomes" id="UP000184260">
    <property type="component" value="Unassembled WGS sequence"/>
</dbReference>
<dbReference type="Pfam" id="PF02016">
    <property type="entry name" value="Peptidase_S66"/>
    <property type="match status" value="1"/>
</dbReference>
<dbReference type="GO" id="GO:0006508">
    <property type="term" value="P:proteolysis"/>
    <property type="evidence" value="ECO:0007669"/>
    <property type="project" value="UniProtKB-KW"/>
</dbReference>
<dbReference type="GO" id="GO:0004180">
    <property type="term" value="F:carboxypeptidase activity"/>
    <property type="evidence" value="ECO:0007669"/>
    <property type="project" value="UniProtKB-KW"/>
</dbReference>
<feature type="domain" description="LD-carboxypeptidase N-terminal" evidence="7">
    <location>
        <begin position="80"/>
        <end position="195"/>
    </location>
</feature>
<keyword evidence="10" id="KW-1185">Reference proteome</keyword>
<dbReference type="AlphaFoldDB" id="A0A1M7HSU1"/>
<keyword evidence="2 9" id="KW-0121">Carboxypeptidase</keyword>
<dbReference type="PANTHER" id="PTHR30237">
    <property type="entry name" value="MURAMOYLTETRAPEPTIDE CARBOXYPEPTIDASE"/>
    <property type="match status" value="1"/>
</dbReference>